<accession>A0A0B7JPU5</accession>
<gene>
    <name evidence="3" type="ORF">BN869_000003063_1</name>
    <name evidence="4" type="ORF">IM811_013383</name>
</gene>
<keyword evidence="2" id="KW-0472">Membrane</keyword>
<feature type="transmembrane region" description="Helical" evidence="2">
    <location>
        <begin position="231"/>
        <end position="252"/>
    </location>
</feature>
<feature type="compositionally biased region" description="Basic and acidic residues" evidence="1">
    <location>
        <begin position="308"/>
        <end position="320"/>
    </location>
</feature>
<dbReference type="Pfam" id="PF12400">
    <property type="entry name" value="STIMATE"/>
    <property type="match status" value="1"/>
</dbReference>
<feature type="transmembrane region" description="Helical" evidence="2">
    <location>
        <begin position="85"/>
        <end position="103"/>
    </location>
</feature>
<dbReference type="AlphaFoldDB" id="A0A0B7JPU5"/>
<evidence type="ECO:0000313" key="3">
    <source>
        <dbReference type="EMBL" id="CEO47008.1"/>
    </source>
</evidence>
<dbReference type="PANTHER" id="PTHR31735">
    <property type="entry name" value="VACUOLAR MEMBRANE PROTEIN YPL162C"/>
    <property type="match status" value="1"/>
</dbReference>
<dbReference type="EMBL" id="CDPU01000006">
    <property type="protein sequence ID" value="CEO47008.1"/>
    <property type="molecule type" value="Genomic_DNA"/>
</dbReference>
<dbReference type="Proteomes" id="UP000616885">
    <property type="component" value="Unassembled WGS sequence"/>
</dbReference>
<dbReference type="EMBL" id="JADCTT010000005">
    <property type="protein sequence ID" value="KAF9751589.1"/>
    <property type="molecule type" value="Genomic_DNA"/>
</dbReference>
<evidence type="ECO:0000256" key="2">
    <source>
        <dbReference type="SAM" id="Phobius"/>
    </source>
</evidence>
<feature type="transmembrane region" description="Helical" evidence="2">
    <location>
        <begin position="191"/>
        <end position="211"/>
    </location>
</feature>
<dbReference type="InterPro" id="IPR022127">
    <property type="entry name" value="STIMATE/YPL162C"/>
</dbReference>
<reference evidence="3" key="1">
    <citation type="submission" date="2015-01" db="EMBL/GenBank/DDBJ databases">
        <authorList>
            <person name="Durling Mikael"/>
        </authorList>
    </citation>
    <scope>NUCLEOTIDE SEQUENCE</scope>
</reference>
<keyword evidence="2" id="KW-0812">Transmembrane</keyword>
<organism evidence="3">
    <name type="scientific">Bionectria ochroleuca</name>
    <name type="common">Gliocladium roseum</name>
    <dbReference type="NCBI Taxonomy" id="29856"/>
    <lineage>
        <taxon>Eukaryota</taxon>
        <taxon>Fungi</taxon>
        <taxon>Dikarya</taxon>
        <taxon>Ascomycota</taxon>
        <taxon>Pezizomycotina</taxon>
        <taxon>Sordariomycetes</taxon>
        <taxon>Hypocreomycetidae</taxon>
        <taxon>Hypocreales</taxon>
        <taxon>Bionectriaceae</taxon>
        <taxon>Clonostachys</taxon>
    </lineage>
</organism>
<feature type="transmembrane region" description="Helical" evidence="2">
    <location>
        <begin position="133"/>
        <end position="153"/>
    </location>
</feature>
<sequence length="352" mass="38990">MPTTTILDAIATTATTTLAATAKPTHDAPPPPHGGSNGECRLMGSFALVVQAALGGLALLSLVYKRWRERPQRPIKIWFFDASKQVFGSVLVHIANVFMSMLTSGRFDIKPKNVVVNALLARAEDYTPNPCSFYLLNLAIDTTIGIPILLLLLKIIHGLASYTSYGQPPESILSGYYGNPPNAIWWLKQSILYFFGLMGMKLCVLVIFLVLPWISKVGDWALGWTAGNEKVQIAFVMMIFPLIMNAMQYYIIDSFIKRKVDHDSLPTEDSGHSRNPFSEDEDFEAELMTGFDTESEDEAPKKPIAKRKSQEEYDPHRDGESQTIVGSSRSHQAYGSGKAANQQSITPRKADD</sequence>
<feature type="region of interest" description="Disordered" evidence="1">
    <location>
        <begin position="288"/>
        <end position="352"/>
    </location>
</feature>
<proteinExistence type="predicted"/>
<keyword evidence="2" id="KW-1133">Transmembrane helix</keyword>
<feature type="transmembrane region" description="Helical" evidence="2">
    <location>
        <begin position="43"/>
        <end position="64"/>
    </location>
</feature>
<dbReference type="GO" id="GO:0016020">
    <property type="term" value="C:membrane"/>
    <property type="evidence" value="ECO:0007669"/>
    <property type="project" value="TreeGrafter"/>
</dbReference>
<reference evidence="4" key="2">
    <citation type="submission" date="2020-10" db="EMBL/GenBank/DDBJ databases">
        <title>High-Quality Genome Resource of Clonostachys rosea strain S41 by Oxford Nanopore Long-Read Sequencing.</title>
        <authorList>
            <person name="Wang H."/>
        </authorList>
    </citation>
    <scope>NUCLEOTIDE SEQUENCE</scope>
    <source>
        <strain evidence="4">S41</strain>
    </source>
</reference>
<name>A0A0B7JPU5_BIOOC</name>
<evidence type="ECO:0000313" key="4">
    <source>
        <dbReference type="EMBL" id="KAF9751589.1"/>
    </source>
</evidence>
<evidence type="ECO:0008006" key="5">
    <source>
        <dbReference type="Google" id="ProtNLM"/>
    </source>
</evidence>
<evidence type="ECO:0000256" key="1">
    <source>
        <dbReference type="SAM" id="MobiDB-lite"/>
    </source>
</evidence>
<protein>
    <recommendedName>
        <fullName evidence="5">Vacuolar membrane protein</fullName>
    </recommendedName>
</protein>
<dbReference type="PANTHER" id="PTHR31735:SF1">
    <property type="entry name" value="VACUOLAR MEMBRANE PROTEIN YPL162C"/>
    <property type="match status" value="1"/>
</dbReference>
<feature type="compositionally biased region" description="Polar residues" evidence="1">
    <location>
        <begin position="321"/>
        <end position="346"/>
    </location>
</feature>